<evidence type="ECO:0000313" key="2">
    <source>
        <dbReference type="Proteomes" id="UP001150581"/>
    </source>
</evidence>
<evidence type="ECO:0000313" key="1">
    <source>
        <dbReference type="EMBL" id="KAJ1894054.1"/>
    </source>
</evidence>
<dbReference type="Proteomes" id="UP001150581">
    <property type="component" value="Unassembled WGS sequence"/>
</dbReference>
<comment type="caution">
    <text evidence="1">The sequence shown here is derived from an EMBL/GenBank/DDBJ whole genome shotgun (WGS) entry which is preliminary data.</text>
</comment>
<accession>A0ACC1IEM0</accession>
<reference evidence="1" key="1">
    <citation type="submission" date="2022-07" db="EMBL/GenBank/DDBJ databases">
        <title>Phylogenomic reconstructions and comparative analyses of Kickxellomycotina fungi.</title>
        <authorList>
            <person name="Reynolds N.K."/>
            <person name="Stajich J.E."/>
            <person name="Barry K."/>
            <person name="Grigoriev I.V."/>
            <person name="Crous P."/>
            <person name="Smith M.E."/>
        </authorList>
    </citation>
    <scope>NUCLEOTIDE SEQUENCE</scope>
    <source>
        <strain evidence="1">Benny 63K</strain>
    </source>
</reference>
<proteinExistence type="predicted"/>
<keyword evidence="2" id="KW-1185">Reference proteome</keyword>
<organism evidence="1 2">
    <name type="scientific">Kickxella alabastrina</name>
    <dbReference type="NCBI Taxonomy" id="61397"/>
    <lineage>
        <taxon>Eukaryota</taxon>
        <taxon>Fungi</taxon>
        <taxon>Fungi incertae sedis</taxon>
        <taxon>Zoopagomycota</taxon>
        <taxon>Kickxellomycotina</taxon>
        <taxon>Kickxellomycetes</taxon>
        <taxon>Kickxellales</taxon>
        <taxon>Kickxellaceae</taxon>
        <taxon>Kickxella</taxon>
    </lineage>
</organism>
<dbReference type="EMBL" id="JANBPG010000745">
    <property type="protein sequence ID" value="KAJ1894054.1"/>
    <property type="molecule type" value="Genomic_DNA"/>
</dbReference>
<name>A0ACC1IEM0_9FUNG</name>
<gene>
    <name evidence="1" type="ORF">LPJ66_005407</name>
</gene>
<sequence length="231" mass="26677">MGNGMFCEAEIHYEEPNEEEKLKRDSRKTLNYLKSSHNRMLLLMRKLEIYKSNPLGFAMCKDLEIKIYQLSLLLQRHHQQLVDMDEKYKRMHQAEPEPLTKNSSLADWQEVINMAKLPIDPLFIYSQSNKTKSCEPVFKSIYHSPSSETTANALSTDKLDEQNTSGIQVKRVSQATFPMQMTPPMEEIVQLREKVRALEKSPLFASTTTDNIKSKCSLAVMPVHRSPISQR</sequence>
<protein>
    <submittedName>
        <fullName evidence="1">Uncharacterized protein</fullName>
    </submittedName>
</protein>